<dbReference type="OrthoDB" id="422827at2759"/>
<feature type="compositionally biased region" description="Low complexity" evidence="1">
    <location>
        <begin position="120"/>
        <end position="132"/>
    </location>
</feature>
<gene>
    <name evidence="3" type="ORF">FCALED_LOCUS16244</name>
</gene>
<keyword evidence="2" id="KW-1133">Transmembrane helix</keyword>
<dbReference type="AlphaFoldDB" id="A0A9N9NPY3"/>
<feature type="transmembrane region" description="Helical" evidence="2">
    <location>
        <begin position="32"/>
        <end position="52"/>
    </location>
</feature>
<accession>A0A9N9NPY3</accession>
<sequence>YKVIKYYSYLHGLIALSFLVATRIHYTVDVLLAVFITYAVHSIYFFIVDLCIEKHFLDIRKAEDRLGDAELYQRIAYMPNMFNTSLVGAVRWMDGLDIRFRCEGEEIRDITRERARQRRNNSNTSSSSETSEMTQVVVTNPPQEEGEPSKRHEIL</sequence>
<feature type="transmembrane region" description="Helical" evidence="2">
    <location>
        <begin position="7"/>
        <end position="26"/>
    </location>
</feature>
<keyword evidence="2" id="KW-0812">Transmembrane</keyword>
<comment type="caution">
    <text evidence="3">The sequence shown here is derived from an EMBL/GenBank/DDBJ whole genome shotgun (WGS) entry which is preliminary data.</text>
</comment>
<reference evidence="3" key="1">
    <citation type="submission" date="2021-06" db="EMBL/GenBank/DDBJ databases">
        <authorList>
            <person name="Kallberg Y."/>
            <person name="Tangrot J."/>
            <person name="Rosling A."/>
        </authorList>
    </citation>
    <scope>NUCLEOTIDE SEQUENCE</scope>
    <source>
        <strain evidence="3">UK204</strain>
    </source>
</reference>
<keyword evidence="4" id="KW-1185">Reference proteome</keyword>
<feature type="compositionally biased region" description="Polar residues" evidence="1">
    <location>
        <begin position="133"/>
        <end position="142"/>
    </location>
</feature>
<evidence type="ECO:0000256" key="2">
    <source>
        <dbReference type="SAM" id="Phobius"/>
    </source>
</evidence>
<dbReference type="Proteomes" id="UP000789570">
    <property type="component" value="Unassembled WGS sequence"/>
</dbReference>
<evidence type="ECO:0000313" key="3">
    <source>
        <dbReference type="EMBL" id="CAG8749983.1"/>
    </source>
</evidence>
<protein>
    <submittedName>
        <fullName evidence="3">13797_t:CDS:1</fullName>
    </submittedName>
</protein>
<keyword evidence="2" id="KW-0472">Membrane</keyword>
<organism evidence="3 4">
    <name type="scientific">Funneliformis caledonium</name>
    <dbReference type="NCBI Taxonomy" id="1117310"/>
    <lineage>
        <taxon>Eukaryota</taxon>
        <taxon>Fungi</taxon>
        <taxon>Fungi incertae sedis</taxon>
        <taxon>Mucoromycota</taxon>
        <taxon>Glomeromycotina</taxon>
        <taxon>Glomeromycetes</taxon>
        <taxon>Glomerales</taxon>
        <taxon>Glomeraceae</taxon>
        <taxon>Funneliformis</taxon>
    </lineage>
</organism>
<proteinExistence type="predicted"/>
<evidence type="ECO:0000256" key="1">
    <source>
        <dbReference type="SAM" id="MobiDB-lite"/>
    </source>
</evidence>
<name>A0A9N9NPY3_9GLOM</name>
<dbReference type="EMBL" id="CAJVPQ010018035">
    <property type="protein sequence ID" value="CAG8749983.1"/>
    <property type="molecule type" value="Genomic_DNA"/>
</dbReference>
<feature type="non-terminal residue" evidence="3">
    <location>
        <position position="1"/>
    </location>
</feature>
<evidence type="ECO:0000313" key="4">
    <source>
        <dbReference type="Proteomes" id="UP000789570"/>
    </source>
</evidence>
<feature type="region of interest" description="Disordered" evidence="1">
    <location>
        <begin position="113"/>
        <end position="155"/>
    </location>
</feature>